<dbReference type="Proteomes" id="UP001207654">
    <property type="component" value="Unassembled WGS sequence"/>
</dbReference>
<dbReference type="SUPFAM" id="SSF48371">
    <property type="entry name" value="ARM repeat"/>
    <property type="match status" value="1"/>
</dbReference>
<feature type="region of interest" description="Disordered" evidence="1">
    <location>
        <begin position="27"/>
        <end position="59"/>
    </location>
</feature>
<name>A0ABT3ZWI1_9BACT</name>
<dbReference type="RefSeq" id="WP_267532422.1">
    <property type="nucleotide sequence ID" value="NZ_JAPNKA010000001.1"/>
</dbReference>
<accession>A0ABT3ZWI1</accession>
<sequence length="363" mass="39327">MRAKKKWVGLGAGLIAVLAGLGVWRSGRTDGPSSETPVPVAPTAPAPASASKSPPPEDMLRPVPCELDSLVEEYRQGKGSPAWRRYVVEQLRGLLESLPPEQLWAKVEAEQDPEVLEALSALWVMRFNPTGDRSVLERVLDKAGREPDPVRKAGMVRALRALDAPASVVLAMEESTRQAYRQWVKDPAPEVREAVVGNLTEEARRIFERSQSVAEQAVTLASEAGDPKTAAGLLGASSIEAARTPAVDSVRRLLQESEHPEVRAAAAKALGTVSVKETGRTMQALNGRFATEREREVRSAILESISRLGLASAVPVLQKLKGVDPSMDGEIDTWLTLLASQPQTWNLLLRDKQALEHGRGQEG</sequence>
<dbReference type="EMBL" id="JAPNKA010000001">
    <property type="protein sequence ID" value="MCY1073414.1"/>
    <property type="molecule type" value="Genomic_DNA"/>
</dbReference>
<keyword evidence="3" id="KW-1185">Reference proteome</keyword>
<reference evidence="2 3" key="1">
    <citation type="submission" date="2022-11" db="EMBL/GenBank/DDBJ databases">
        <title>Minimal conservation of predation-associated metabolite biosynthetic gene clusters underscores biosynthetic potential of Myxococcota including descriptions for ten novel species: Archangium lansinium sp. nov., Myxococcus landrumus sp. nov., Nannocystis bai.</title>
        <authorList>
            <person name="Ahearne A."/>
            <person name="Stevens C."/>
            <person name="Phillips K."/>
        </authorList>
    </citation>
    <scope>NUCLEOTIDE SEQUENCE [LARGE SCALE GENOMIC DNA]</scope>
    <source>
        <strain evidence="2 3">MIWBW</strain>
    </source>
</reference>
<organism evidence="2 3">
    <name type="scientific">Archangium lansingense</name>
    <dbReference type="NCBI Taxonomy" id="2995310"/>
    <lineage>
        <taxon>Bacteria</taxon>
        <taxon>Pseudomonadati</taxon>
        <taxon>Myxococcota</taxon>
        <taxon>Myxococcia</taxon>
        <taxon>Myxococcales</taxon>
        <taxon>Cystobacterineae</taxon>
        <taxon>Archangiaceae</taxon>
        <taxon>Archangium</taxon>
    </lineage>
</organism>
<dbReference type="InterPro" id="IPR016024">
    <property type="entry name" value="ARM-type_fold"/>
</dbReference>
<comment type="caution">
    <text evidence="2">The sequence shown here is derived from an EMBL/GenBank/DDBJ whole genome shotgun (WGS) entry which is preliminary data.</text>
</comment>
<dbReference type="InterPro" id="IPR011989">
    <property type="entry name" value="ARM-like"/>
</dbReference>
<proteinExistence type="predicted"/>
<evidence type="ECO:0000256" key="1">
    <source>
        <dbReference type="SAM" id="MobiDB-lite"/>
    </source>
</evidence>
<gene>
    <name evidence="2" type="ORF">OV287_02865</name>
</gene>
<protein>
    <submittedName>
        <fullName evidence="2">HEAT repeat domain-containing protein</fullName>
    </submittedName>
</protein>
<dbReference type="Gene3D" id="1.25.10.10">
    <property type="entry name" value="Leucine-rich Repeat Variant"/>
    <property type="match status" value="1"/>
</dbReference>
<dbReference type="Pfam" id="PF13646">
    <property type="entry name" value="HEAT_2"/>
    <property type="match status" value="1"/>
</dbReference>
<evidence type="ECO:0000313" key="3">
    <source>
        <dbReference type="Proteomes" id="UP001207654"/>
    </source>
</evidence>
<evidence type="ECO:0000313" key="2">
    <source>
        <dbReference type="EMBL" id="MCY1073414.1"/>
    </source>
</evidence>